<dbReference type="InterPro" id="IPR029068">
    <property type="entry name" value="Glyas_Bleomycin-R_OHBP_Dase"/>
</dbReference>
<dbReference type="Gene3D" id="3.10.180.10">
    <property type="entry name" value="2,3-Dihydroxybiphenyl 1,2-Dioxygenase, domain 1"/>
    <property type="match status" value="1"/>
</dbReference>
<dbReference type="Pfam" id="PF18029">
    <property type="entry name" value="Glyoxalase_6"/>
    <property type="match status" value="1"/>
</dbReference>
<evidence type="ECO:0000313" key="2">
    <source>
        <dbReference type="EMBL" id="XBV25745.1"/>
    </source>
</evidence>
<protein>
    <submittedName>
        <fullName evidence="2">VOC family protein</fullName>
    </submittedName>
</protein>
<reference evidence="2" key="1">
    <citation type="submission" date="2024-06" db="EMBL/GenBank/DDBJ databases">
        <title>Kribbella sp. strain HUAS MG21 genome sequences.</title>
        <authorList>
            <person name="Mo P."/>
        </authorList>
    </citation>
    <scope>NUCLEOTIDE SEQUENCE</scope>
    <source>
        <strain evidence="2">HUAS MG21</strain>
    </source>
</reference>
<dbReference type="SUPFAM" id="SSF54593">
    <property type="entry name" value="Glyoxalase/Bleomycin resistance protein/Dihydroxybiphenyl dioxygenase"/>
    <property type="match status" value="1"/>
</dbReference>
<name>A0AAU7TGF0_9ACTN</name>
<dbReference type="InterPro" id="IPR041581">
    <property type="entry name" value="Glyoxalase_6"/>
</dbReference>
<proteinExistence type="predicted"/>
<dbReference type="RefSeq" id="WP_350278553.1">
    <property type="nucleotide sequence ID" value="NZ_CP158165.1"/>
</dbReference>
<organism evidence="2">
    <name type="scientific">Kribbella sp. HUAS MG21</name>
    <dbReference type="NCBI Taxonomy" id="3160966"/>
    <lineage>
        <taxon>Bacteria</taxon>
        <taxon>Bacillati</taxon>
        <taxon>Actinomycetota</taxon>
        <taxon>Actinomycetes</taxon>
        <taxon>Propionibacteriales</taxon>
        <taxon>Kribbellaceae</taxon>
        <taxon>Kribbella</taxon>
    </lineage>
</organism>
<dbReference type="PANTHER" id="PTHR35908:SF1">
    <property type="entry name" value="CONSERVED PROTEIN"/>
    <property type="match status" value="1"/>
</dbReference>
<dbReference type="AlphaFoldDB" id="A0AAU7TGF0"/>
<accession>A0AAU7TGF0</accession>
<dbReference type="EMBL" id="CP158165">
    <property type="protein sequence ID" value="XBV25745.1"/>
    <property type="molecule type" value="Genomic_DNA"/>
</dbReference>
<feature type="domain" description="Glyoxalase-like" evidence="1">
    <location>
        <begin position="13"/>
        <end position="117"/>
    </location>
</feature>
<sequence>MDPADPMPVIDAMAFDSTDPERLARFWQALLGGDLHPEHDEVIELHGAAVRLDFARVPEGKQTRKNRLHLDLYIPPTSKDKAIAKALTLGATRADDIYDGDLWQVMRDPEGNEFCFVWGAGNP</sequence>
<evidence type="ECO:0000259" key="1">
    <source>
        <dbReference type="Pfam" id="PF18029"/>
    </source>
</evidence>
<gene>
    <name evidence="2" type="ORF">ABN611_04830</name>
</gene>
<dbReference type="PANTHER" id="PTHR35908">
    <property type="entry name" value="HYPOTHETICAL FUSION PROTEIN"/>
    <property type="match status" value="1"/>
</dbReference>